<dbReference type="EMBL" id="JACHLL010000001">
    <property type="protein sequence ID" value="MBB6340455.1"/>
    <property type="molecule type" value="Genomic_DNA"/>
</dbReference>
<gene>
    <name evidence="2" type="ORF">HNP49_000605</name>
</gene>
<accession>A0A7X0BRH0</accession>
<evidence type="ECO:0000313" key="3">
    <source>
        <dbReference type="Proteomes" id="UP000557193"/>
    </source>
</evidence>
<reference evidence="2 3" key="1">
    <citation type="submission" date="2020-08" db="EMBL/GenBank/DDBJ databases">
        <title>Functional genomics of gut bacteria from endangered species of beetles.</title>
        <authorList>
            <person name="Carlos-Shanley C."/>
        </authorList>
    </citation>
    <scope>NUCLEOTIDE SEQUENCE [LARGE SCALE GENOMIC DNA]</scope>
    <source>
        <strain evidence="2 3">S00202</strain>
    </source>
</reference>
<sequence>MRPCLLLVLSLLSLPALADTLQALYQTAGWPEQRSHFSDALQAAQQRYQDSLPPALYETLLSNSNRRFAAEGMEQRAQAALRSNLGDPAPALAFFQSATGRKVTAAELLATRRDQLAQHSQGLPRSEADATRRLLIRHLAQALPASQAGAEVSLALAGVAADSLSQMLPGLLGADQAQGMLDAQRQRLQAQIDGDLDNTLLHVYRELSDAELEEFVSFAQSPAGRDYYRAALAAVKAALQGPAQTSGL</sequence>
<dbReference type="RefSeq" id="WP_184680505.1">
    <property type="nucleotide sequence ID" value="NZ_JACHLL010000001.1"/>
</dbReference>
<evidence type="ECO:0008006" key="4">
    <source>
        <dbReference type="Google" id="ProtNLM"/>
    </source>
</evidence>
<protein>
    <recommendedName>
        <fullName evidence="4">DUF2059 domain-containing protein</fullName>
    </recommendedName>
</protein>
<evidence type="ECO:0000256" key="1">
    <source>
        <dbReference type="SAM" id="SignalP"/>
    </source>
</evidence>
<evidence type="ECO:0000313" key="2">
    <source>
        <dbReference type="EMBL" id="MBB6340455.1"/>
    </source>
</evidence>
<keyword evidence="3" id="KW-1185">Reference proteome</keyword>
<proteinExistence type="predicted"/>
<feature type="signal peptide" evidence="1">
    <location>
        <begin position="1"/>
        <end position="18"/>
    </location>
</feature>
<comment type="caution">
    <text evidence="2">The sequence shown here is derived from an EMBL/GenBank/DDBJ whole genome shotgun (WGS) entry which is preliminary data.</text>
</comment>
<name>A0A7X0BRH0_9PSED</name>
<dbReference type="Proteomes" id="UP000557193">
    <property type="component" value="Unassembled WGS sequence"/>
</dbReference>
<dbReference type="AlphaFoldDB" id="A0A7X0BRH0"/>
<feature type="chain" id="PRO_5031485028" description="DUF2059 domain-containing protein" evidence="1">
    <location>
        <begin position="19"/>
        <end position="248"/>
    </location>
</feature>
<keyword evidence="1" id="KW-0732">Signal</keyword>
<organism evidence="2 3">
    <name type="scientific">Pseudomonas fluvialis</name>
    <dbReference type="NCBI Taxonomy" id="1793966"/>
    <lineage>
        <taxon>Bacteria</taxon>
        <taxon>Pseudomonadati</taxon>
        <taxon>Pseudomonadota</taxon>
        <taxon>Gammaproteobacteria</taxon>
        <taxon>Pseudomonadales</taxon>
        <taxon>Pseudomonadaceae</taxon>
        <taxon>Pseudomonas</taxon>
    </lineage>
</organism>